<dbReference type="Proteomes" id="UP001432322">
    <property type="component" value="Unassembled WGS sequence"/>
</dbReference>
<dbReference type="AlphaFoldDB" id="A0AAV5WCL6"/>
<keyword evidence="7" id="KW-1185">Reference proteome</keyword>
<sequence>SKMYHHSLISTRTRRMGASAGEMALVCKQNLRSSLLVADQLTARGLTPPAVLLNRMNAVLSLAVESHFGSATSDGLHALFETINRLQQPMQDTNDDLSLFFFARSFAVVMEEAVAVRNRLAKMEEKEQPHCACTTTERAETARASCEDEKELEKDEIQRSPESPCADACEESVQQMQQHDLRRLQQNLIECLQHLQLQKQKSEQQLQQMPDRPAQSIVGSDPSAMSKSPHETEKRPTNDLDYSSEARKGRITVYRIPATASLREVQQFLRPIGPIMELSYPRKPNGQHRSFAFAKFETNEEADEAVRRLHLTRLGGREVCVKRTEFWFRNEPRSSPLRAPADERHPPQFGSGEQPPEYDDSPLCT</sequence>
<name>A0AAV5WCL6_9BILA</name>
<evidence type="ECO:0000259" key="4">
    <source>
        <dbReference type="PROSITE" id="PS50102"/>
    </source>
</evidence>
<feature type="compositionally biased region" description="Basic and acidic residues" evidence="3">
    <location>
        <begin position="144"/>
        <end position="159"/>
    </location>
</feature>
<feature type="non-terminal residue" evidence="5">
    <location>
        <position position="1"/>
    </location>
</feature>
<dbReference type="Pfam" id="PF00076">
    <property type="entry name" value="RRM_1"/>
    <property type="match status" value="1"/>
</dbReference>
<feature type="region of interest" description="Disordered" evidence="3">
    <location>
        <begin position="202"/>
        <end position="244"/>
    </location>
</feature>
<dbReference type="EMBL" id="BTSY01000139">
    <property type="protein sequence ID" value="GMT37445.1"/>
    <property type="molecule type" value="Genomic_DNA"/>
</dbReference>
<feature type="region of interest" description="Disordered" evidence="3">
    <location>
        <begin position="332"/>
        <end position="365"/>
    </location>
</feature>
<evidence type="ECO:0000256" key="3">
    <source>
        <dbReference type="SAM" id="MobiDB-lite"/>
    </source>
</evidence>
<dbReference type="CDD" id="cd00590">
    <property type="entry name" value="RRM_SF"/>
    <property type="match status" value="1"/>
</dbReference>
<keyword evidence="1 2" id="KW-0694">RNA-binding</keyword>
<dbReference type="Gene3D" id="3.30.70.330">
    <property type="match status" value="1"/>
</dbReference>
<proteinExistence type="predicted"/>
<evidence type="ECO:0000313" key="5">
    <source>
        <dbReference type="EMBL" id="GMT30016.1"/>
    </source>
</evidence>
<evidence type="ECO:0000313" key="7">
    <source>
        <dbReference type="Proteomes" id="UP001432322"/>
    </source>
</evidence>
<feature type="compositionally biased region" description="Basic and acidic residues" evidence="3">
    <location>
        <begin position="228"/>
        <end position="244"/>
    </location>
</feature>
<accession>A0AAV5WCL6</accession>
<reference evidence="5" key="1">
    <citation type="submission" date="2023-10" db="EMBL/GenBank/DDBJ databases">
        <title>Genome assembly of Pristionchus species.</title>
        <authorList>
            <person name="Yoshida K."/>
            <person name="Sommer R.J."/>
        </authorList>
    </citation>
    <scope>NUCLEOTIDE SEQUENCE</scope>
    <source>
        <strain evidence="5">RS5133</strain>
    </source>
</reference>
<dbReference type="InterPro" id="IPR000504">
    <property type="entry name" value="RRM_dom"/>
</dbReference>
<evidence type="ECO:0000256" key="1">
    <source>
        <dbReference type="ARBA" id="ARBA00022884"/>
    </source>
</evidence>
<organism evidence="5 7">
    <name type="scientific">Pristionchus fissidentatus</name>
    <dbReference type="NCBI Taxonomy" id="1538716"/>
    <lineage>
        <taxon>Eukaryota</taxon>
        <taxon>Metazoa</taxon>
        <taxon>Ecdysozoa</taxon>
        <taxon>Nematoda</taxon>
        <taxon>Chromadorea</taxon>
        <taxon>Rhabditida</taxon>
        <taxon>Rhabditina</taxon>
        <taxon>Diplogasteromorpha</taxon>
        <taxon>Diplogasteroidea</taxon>
        <taxon>Neodiplogasteridae</taxon>
        <taxon>Pristionchus</taxon>
    </lineage>
</organism>
<comment type="caution">
    <text evidence="5">The sequence shown here is derived from an EMBL/GenBank/DDBJ whole genome shotgun (WGS) entry which is preliminary data.</text>
</comment>
<evidence type="ECO:0000313" key="6">
    <source>
        <dbReference type="EMBL" id="GMT37445.1"/>
    </source>
</evidence>
<dbReference type="PROSITE" id="PS50102">
    <property type="entry name" value="RRM"/>
    <property type="match status" value="1"/>
</dbReference>
<dbReference type="SMART" id="SM00360">
    <property type="entry name" value="RRM"/>
    <property type="match status" value="1"/>
</dbReference>
<dbReference type="InterPro" id="IPR012677">
    <property type="entry name" value="Nucleotide-bd_a/b_plait_sf"/>
</dbReference>
<evidence type="ECO:0000256" key="2">
    <source>
        <dbReference type="PROSITE-ProRule" id="PRU00176"/>
    </source>
</evidence>
<dbReference type="SUPFAM" id="SSF54928">
    <property type="entry name" value="RNA-binding domain, RBD"/>
    <property type="match status" value="1"/>
</dbReference>
<dbReference type="InterPro" id="IPR035979">
    <property type="entry name" value="RBD_domain_sf"/>
</dbReference>
<dbReference type="GO" id="GO:0003723">
    <property type="term" value="F:RNA binding"/>
    <property type="evidence" value="ECO:0007669"/>
    <property type="project" value="UniProtKB-UniRule"/>
</dbReference>
<feature type="domain" description="RRM" evidence="4">
    <location>
        <begin position="249"/>
        <end position="326"/>
    </location>
</feature>
<dbReference type="EMBL" id="BTSY01000005">
    <property type="protein sequence ID" value="GMT30016.1"/>
    <property type="molecule type" value="Genomic_DNA"/>
</dbReference>
<feature type="region of interest" description="Disordered" evidence="3">
    <location>
        <begin position="144"/>
        <end position="163"/>
    </location>
</feature>
<dbReference type="PANTHER" id="PTHR10352">
    <property type="entry name" value="EUKARYOTIC TRANSLATION INITIATION FACTOR 3 SUBUNIT G"/>
    <property type="match status" value="1"/>
</dbReference>
<gene>
    <name evidence="5" type="ORF">PFISCL1PPCAC_21313</name>
    <name evidence="6" type="ORF">PFISCL1PPCAC_28742</name>
</gene>
<protein>
    <recommendedName>
        <fullName evidence="4">RRM domain-containing protein</fullName>
    </recommendedName>
</protein>
<feature type="compositionally biased region" description="Acidic residues" evidence="3">
    <location>
        <begin position="356"/>
        <end position="365"/>
    </location>
</feature>